<evidence type="ECO:0000313" key="2">
    <source>
        <dbReference type="Proteomes" id="UP000001072"/>
    </source>
</evidence>
<name>F4RV87_MELLP</name>
<evidence type="ECO:0000313" key="1">
    <source>
        <dbReference type="EMBL" id="EGG03580.1"/>
    </source>
</evidence>
<dbReference type="EMBL" id="GL883123">
    <property type="protein sequence ID" value="EGG03580.1"/>
    <property type="molecule type" value="Genomic_DNA"/>
</dbReference>
<organism evidence="2">
    <name type="scientific">Melampsora larici-populina (strain 98AG31 / pathotype 3-4-7)</name>
    <name type="common">Poplar leaf rust fungus</name>
    <dbReference type="NCBI Taxonomy" id="747676"/>
    <lineage>
        <taxon>Eukaryota</taxon>
        <taxon>Fungi</taxon>
        <taxon>Dikarya</taxon>
        <taxon>Basidiomycota</taxon>
        <taxon>Pucciniomycotina</taxon>
        <taxon>Pucciniomycetes</taxon>
        <taxon>Pucciniales</taxon>
        <taxon>Melampsoraceae</taxon>
        <taxon>Melampsora</taxon>
    </lineage>
</organism>
<dbReference type="KEGG" id="mlr:MELLADRAFT_109074"/>
<dbReference type="GeneID" id="18923647"/>
<dbReference type="InParanoid" id="F4RV87"/>
<accession>F4RV87</accession>
<gene>
    <name evidence="1" type="ORF">MELLADRAFT_109074</name>
</gene>
<sequence>MAAPIKLPERITLDYTSNYIDEPLFSKVPKGILQEVIEEILFSNASDVLEPENLQKEKSKPTQEFNFILNLAQENVIKRTKHIYQQIINFENFEKNLTTNPNFNLILKQQGNLLKPNVINDEDINLLISKKHLIQQISIQTSMEGLIDFLKSIHLPKLKILNVKLPTFAVGVKRIEIPSTLFNHLPNLEFIRFKCWESLTYQWSWGIRLIKAYDDWSLWIEYDGPTRPPSV</sequence>
<dbReference type="Proteomes" id="UP000001072">
    <property type="component" value="Unassembled WGS sequence"/>
</dbReference>
<dbReference type="HOGENOM" id="CLU_1200058_0_0_1"/>
<reference evidence="2" key="1">
    <citation type="journal article" date="2011" name="Proc. Natl. Acad. Sci. U.S.A.">
        <title>Obligate biotrophy features unraveled by the genomic analysis of rust fungi.</title>
        <authorList>
            <person name="Duplessis S."/>
            <person name="Cuomo C.A."/>
            <person name="Lin Y.-C."/>
            <person name="Aerts A."/>
            <person name="Tisserant E."/>
            <person name="Veneault-Fourrey C."/>
            <person name="Joly D.L."/>
            <person name="Hacquard S."/>
            <person name="Amselem J."/>
            <person name="Cantarel B.L."/>
            <person name="Chiu R."/>
            <person name="Coutinho P.M."/>
            <person name="Feau N."/>
            <person name="Field M."/>
            <person name="Frey P."/>
            <person name="Gelhaye E."/>
            <person name="Goldberg J."/>
            <person name="Grabherr M.G."/>
            <person name="Kodira C.D."/>
            <person name="Kohler A."/>
            <person name="Kuees U."/>
            <person name="Lindquist E.A."/>
            <person name="Lucas S.M."/>
            <person name="Mago R."/>
            <person name="Mauceli E."/>
            <person name="Morin E."/>
            <person name="Murat C."/>
            <person name="Pangilinan J.L."/>
            <person name="Park R."/>
            <person name="Pearson M."/>
            <person name="Quesneville H."/>
            <person name="Rouhier N."/>
            <person name="Sakthikumar S."/>
            <person name="Salamov A.A."/>
            <person name="Schmutz J."/>
            <person name="Selles B."/>
            <person name="Shapiro H."/>
            <person name="Tanguay P."/>
            <person name="Tuskan G.A."/>
            <person name="Henrissat B."/>
            <person name="Van de Peer Y."/>
            <person name="Rouze P."/>
            <person name="Ellis J.G."/>
            <person name="Dodds P.N."/>
            <person name="Schein J.E."/>
            <person name="Zhong S."/>
            <person name="Hamelin R.C."/>
            <person name="Grigoriev I.V."/>
            <person name="Szabo L.J."/>
            <person name="Martin F."/>
        </authorList>
    </citation>
    <scope>NUCLEOTIDE SEQUENCE [LARGE SCALE GENOMIC DNA]</scope>
    <source>
        <strain evidence="2">98AG31 / pathotype 3-4-7</strain>
    </source>
</reference>
<dbReference type="RefSeq" id="XP_007413027.1">
    <property type="nucleotide sequence ID" value="XM_007412965.1"/>
</dbReference>
<proteinExistence type="predicted"/>
<keyword evidence="2" id="KW-1185">Reference proteome</keyword>
<dbReference type="VEuPathDB" id="FungiDB:MELLADRAFT_109074"/>
<protein>
    <submittedName>
        <fullName evidence="1">Uncharacterized protein</fullName>
    </submittedName>
</protein>
<dbReference type="AlphaFoldDB" id="F4RV87"/>